<dbReference type="InterPro" id="IPR016181">
    <property type="entry name" value="Acyl_CoA_acyltransferase"/>
</dbReference>
<accession>Q7MPQ8</accession>
<dbReference type="InterPro" id="IPR000182">
    <property type="entry name" value="GNAT_dom"/>
</dbReference>
<protein>
    <submittedName>
        <fullName evidence="2">Putative WavS protein</fullName>
    </submittedName>
</protein>
<dbReference type="Gene3D" id="3.40.630.30">
    <property type="match status" value="1"/>
</dbReference>
<dbReference type="EMBL" id="BA000037">
    <property type="protein sequence ID" value="BAC93068.1"/>
    <property type="molecule type" value="Genomic_DNA"/>
</dbReference>
<dbReference type="GO" id="GO:0016747">
    <property type="term" value="F:acyltransferase activity, transferring groups other than amino-acyl groups"/>
    <property type="evidence" value="ECO:0007669"/>
    <property type="project" value="InterPro"/>
</dbReference>
<dbReference type="RefSeq" id="WP_011149277.1">
    <property type="nucleotide sequence ID" value="NC_005139.1"/>
</dbReference>
<reference evidence="2 3" key="1">
    <citation type="journal article" date="2003" name="Genome Res.">
        <title>Comparative genome analysis of Vibrio vulnificus, a marine pathogen.</title>
        <authorList>
            <person name="Chen C.Y."/>
            <person name="Wu K.M."/>
            <person name="Chang Y.C."/>
            <person name="Chang C.H."/>
            <person name="Tsai H.C."/>
            <person name="Liao T.L."/>
            <person name="Liu Y.M."/>
            <person name="Chen H.J."/>
            <person name="Shen A.B."/>
            <person name="Li J.C."/>
            <person name="Su T.L."/>
            <person name="Shao C.P."/>
            <person name="Lee C.T."/>
            <person name="Hor L.I."/>
            <person name="Tsai S.F."/>
        </authorList>
    </citation>
    <scope>NUCLEOTIDE SEQUENCE [LARGE SCALE GENOMIC DNA]</scope>
    <source>
        <strain evidence="2 3">YJ016</strain>
    </source>
</reference>
<dbReference type="Pfam" id="PF00583">
    <property type="entry name" value="Acetyltransf_1"/>
    <property type="match status" value="1"/>
</dbReference>
<dbReference type="CDD" id="cd04301">
    <property type="entry name" value="NAT_SF"/>
    <property type="match status" value="1"/>
</dbReference>
<dbReference type="Proteomes" id="UP000002675">
    <property type="component" value="Chromosome I"/>
</dbReference>
<dbReference type="NCBIfam" id="NF008212">
    <property type="entry name" value="PRK10975.1"/>
    <property type="match status" value="1"/>
</dbReference>
<organism evidence="2 3">
    <name type="scientific">Vibrio vulnificus (strain YJ016)</name>
    <dbReference type="NCBI Taxonomy" id="196600"/>
    <lineage>
        <taxon>Bacteria</taxon>
        <taxon>Pseudomonadati</taxon>
        <taxon>Pseudomonadota</taxon>
        <taxon>Gammaproteobacteria</taxon>
        <taxon>Vibrionales</taxon>
        <taxon>Vibrionaceae</taxon>
        <taxon>Vibrio</taxon>
    </lineage>
</organism>
<name>Q7MPQ8_VIBVY</name>
<evidence type="ECO:0000313" key="2">
    <source>
        <dbReference type="EMBL" id="BAC93068.1"/>
    </source>
</evidence>
<sequence>MLTQLTYCLREWDSAFFNRRIGDVSLATHNHYKDTLFDLITTKVCSDDVNLISNLNQNGFQYCEGEITFSKMLSNHSHIDYDIADESDLPQLSSLVAGMYKYSRFKYPWFNPEEKDLFYKTWLKKAVLGQFDDVCIIFRQKKTISGFVTLKLSSNSATIGLIGVNDLSRGQGIGCKLIQCCESYLVNKNIQLIHVATQTSNVAAINLYIKNDFLVENTSVWLYKSNSS</sequence>
<gene>
    <name evidence="2" type="ordered locus">VV0304</name>
</gene>
<dbReference type="SUPFAM" id="SSF55729">
    <property type="entry name" value="Acyl-CoA N-acyltransferases (Nat)"/>
    <property type="match status" value="1"/>
</dbReference>
<feature type="domain" description="N-acetyltransferase" evidence="1">
    <location>
        <begin position="79"/>
        <end position="228"/>
    </location>
</feature>
<dbReference type="KEGG" id="vvy:VV0304"/>
<proteinExistence type="predicted"/>
<dbReference type="AlphaFoldDB" id="Q7MPQ8"/>
<evidence type="ECO:0000313" key="3">
    <source>
        <dbReference type="Proteomes" id="UP000002675"/>
    </source>
</evidence>
<dbReference type="PROSITE" id="PS51186">
    <property type="entry name" value="GNAT"/>
    <property type="match status" value="1"/>
</dbReference>
<evidence type="ECO:0000259" key="1">
    <source>
        <dbReference type="PROSITE" id="PS51186"/>
    </source>
</evidence>
<dbReference type="HOGENOM" id="CLU_101319_1_0_6"/>